<accession>A0A2H0R3N2</accession>
<feature type="compositionally biased region" description="Polar residues" evidence="4">
    <location>
        <begin position="30"/>
        <end position="39"/>
    </location>
</feature>
<proteinExistence type="inferred from homology"/>
<evidence type="ECO:0000313" key="5">
    <source>
        <dbReference type="EMBL" id="PIR41080.1"/>
    </source>
</evidence>
<dbReference type="GO" id="GO:0006412">
    <property type="term" value="P:translation"/>
    <property type="evidence" value="ECO:0007669"/>
    <property type="project" value="InterPro"/>
</dbReference>
<feature type="region of interest" description="Disordered" evidence="4">
    <location>
        <begin position="1"/>
        <end position="62"/>
    </location>
</feature>
<dbReference type="AlphaFoldDB" id="A0A2H0R3N2"/>
<comment type="similarity">
    <text evidence="1">Belongs to the bacterial ribosomal protein bL35 family.</text>
</comment>
<dbReference type="InterPro" id="IPR018265">
    <property type="entry name" value="Ribosomal_bL35_CS"/>
</dbReference>
<evidence type="ECO:0000256" key="4">
    <source>
        <dbReference type="SAM" id="MobiDB-lite"/>
    </source>
</evidence>
<dbReference type="Proteomes" id="UP000230232">
    <property type="component" value="Unassembled WGS sequence"/>
</dbReference>
<gene>
    <name evidence="5" type="ORF">COV31_02980</name>
</gene>
<comment type="caution">
    <text evidence="5">The sequence shown here is derived from an EMBL/GenBank/DDBJ whole genome shotgun (WGS) entry which is preliminary data.</text>
</comment>
<evidence type="ECO:0008006" key="7">
    <source>
        <dbReference type="Google" id="ProtNLM"/>
    </source>
</evidence>
<sequence>MTKRKSNRSAQKRVKITGKNKLLHRPPRQNHFNARANGNETREKRGLVGMDNNQTKDLKAII</sequence>
<evidence type="ECO:0000313" key="6">
    <source>
        <dbReference type="Proteomes" id="UP000230232"/>
    </source>
</evidence>
<dbReference type="GO" id="GO:0003735">
    <property type="term" value="F:structural constituent of ribosome"/>
    <property type="evidence" value="ECO:0007669"/>
    <property type="project" value="InterPro"/>
</dbReference>
<organism evidence="5 6">
    <name type="scientific">Candidatus Yanofskybacteria bacterium CG10_big_fil_rev_8_21_14_0_10_46_23</name>
    <dbReference type="NCBI Taxonomy" id="1975098"/>
    <lineage>
        <taxon>Bacteria</taxon>
        <taxon>Candidatus Yanofskyibacteriota</taxon>
    </lineage>
</organism>
<dbReference type="GO" id="GO:1990904">
    <property type="term" value="C:ribonucleoprotein complex"/>
    <property type="evidence" value="ECO:0007669"/>
    <property type="project" value="UniProtKB-KW"/>
</dbReference>
<name>A0A2H0R3N2_9BACT</name>
<feature type="compositionally biased region" description="Basic residues" evidence="4">
    <location>
        <begin position="1"/>
        <end position="28"/>
    </location>
</feature>
<dbReference type="PROSITE" id="PS00936">
    <property type="entry name" value="RIBOSOMAL_L35"/>
    <property type="match status" value="1"/>
</dbReference>
<keyword evidence="2" id="KW-0689">Ribosomal protein</keyword>
<dbReference type="SUPFAM" id="SSF143034">
    <property type="entry name" value="L35p-like"/>
    <property type="match status" value="1"/>
</dbReference>
<dbReference type="Pfam" id="PF01632">
    <property type="entry name" value="Ribosomal_L35p"/>
    <property type="match status" value="1"/>
</dbReference>
<dbReference type="InterPro" id="IPR037229">
    <property type="entry name" value="Ribosomal_bL35_sf"/>
</dbReference>
<protein>
    <recommendedName>
        <fullName evidence="7">50S ribosomal protein L35</fullName>
    </recommendedName>
</protein>
<reference evidence="5 6" key="1">
    <citation type="submission" date="2017-09" db="EMBL/GenBank/DDBJ databases">
        <title>Depth-based differentiation of microbial function through sediment-hosted aquifers and enrichment of novel symbionts in the deep terrestrial subsurface.</title>
        <authorList>
            <person name="Probst A.J."/>
            <person name="Ladd B."/>
            <person name="Jarett J.K."/>
            <person name="Geller-Mcgrath D.E."/>
            <person name="Sieber C.M."/>
            <person name="Emerson J.B."/>
            <person name="Anantharaman K."/>
            <person name="Thomas B.C."/>
            <person name="Malmstrom R."/>
            <person name="Stieglmeier M."/>
            <person name="Klingl A."/>
            <person name="Woyke T."/>
            <person name="Ryan C.M."/>
            <person name="Banfield J.F."/>
        </authorList>
    </citation>
    <scope>NUCLEOTIDE SEQUENCE [LARGE SCALE GENOMIC DNA]</scope>
    <source>
        <strain evidence="5">CG10_big_fil_rev_8_21_14_0_10_46_23</strain>
    </source>
</reference>
<dbReference type="GO" id="GO:0005840">
    <property type="term" value="C:ribosome"/>
    <property type="evidence" value="ECO:0007669"/>
    <property type="project" value="UniProtKB-KW"/>
</dbReference>
<evidence type="ECO:0000256" key="2">
    <source>
        <dbReference type="ARBA" id="ARBA00022980"/>
    </source>
</evidence>
<evidence type="ECO:0000256" key="3">
    <source>
        <dbReference type="ARBA" id="ARBA00023274"/>
    </source>
</evidence>
<dbReference type="EMBL" id="PCXO01000012">
    <property type="protein sequence ID" value="PIR41080.1"/>
    <property type="molecule type" value="Genomic_DNA"/>
</dbReference>
<evidence type="ECO:0000256" key="1">
    <source>
        <dbReference type="ARBA" id="ARBA00006598"/>
    </source>
</evidence>
<dbReference type="Gene3D" id="4.10.410.60">
    <property type="match status" value="1"/>
</dbReference>
<dbReference type="InterPro" id="IPR021137">
    <property type="entry name" value="Ribosomal_bL35-like"/>
</dbReference>
<keyword evidence="3" id="KW-0687">Ribonucleoprotein</keyword>